<protein>
    <submittedName>
        <fullName evidence="2">Uncharacterized protein</fullName>
    </submittedName>
</protein>
<accession>A0A2W5QSG7</accession>
<feature type="compositionally biased region" description="Pro residues" evidence="1">
    <location>
        <begin position="1"/>
        <end position="15"/>
    </location>
</feature>
<evidence type="ECO:0000256" key="1">
    <source>
        <dbReference type="SAM" id="MobiDB-lite"/>
    </source>
</evidence>
<reference evidence="2 3" key="1">
    <citation type="submission" date="2017-08" db="EMBL/GenBank/DDBJ databases">
        <title>Infants hospitalized years apart are colonized by the same room-sourced microbial strains.</title>
        <authorList>
            <person name="Brooks B."/>
            <person name="Olm M.R."/>
            <person name="Firek B.A."/>
            <person name="Baker R."/>
            <person name="Thomas B.C."/>
            <person name="Morowitz M.J."/>
            <person name="Banfield J.F."/>
        </authorList>
    </citation>
    <scope>NUCLEOTIDE SEQUENCE [LARGE SCALE GENOMIC DNA]</scope>
    <source>
        <strain evidence="2">S2_005_001_R2_27</strain>
    </source>
</reference>
<comment type="caution">
    <text evidence="2">The sequence shown here is derived from an EMBL/GenBank/DDBJ whole genome shotgun (WGS) entry which is preliminary data.</text>
</comment>
<dbReference type="EMBL" id="QFQD01000094">
    <property type="protein sequence ID" value="PZQ79309.1"/>
    <property type="molecule type" value="Genomic_DNA"/>
</dbReference>
<organism evidence="2 3">
    <name type="scientific">Ancylobacter novellus</name>
    <name type="common">Thiobacillus novellus</name>
    <dbReference type="NCBI Taxonomy" id="921"/>
    <lineage>
        <taxon>Bacteria</taxon>
        <taxon>Pseudomonadati</taxon>
        <taxon>Pseudomonadota</taxon>
        <taxon>Alphaproteobacteria</taxon>
        <taxon>Hyphomicrobiales</taxon>
        <taxon>Xanthobacteraceae</taxon>
        <taxon>Ancylobacter</taxon>
    </lineage>
</organism>
<evidence type="ECO:0000313" key="3">
    <source>
        <dbReference type="Proteomes" id="UP000248887"/>
    </source>
</evidence>
<evidence type="ECO:0000313" key="2">
    <source>
        <dbReference type="EMBL" id="PZQ79309.1"/>
    </source>
</evidence>
<dbReference type="Proteomes" id="UP000248887">
    <property type="component" value="Unassembled WGS sequence"/>
</dbReference>
<feature type="region of interest" description="Disordered" evidence="1">
    <location>
        <begin position="1"/>
        <end position="31"/>
    </location>
</feature>
<dbReference type="AlphaFoldDB" id="A0A2W5QSG7"/>
<gene>
    <name evidence="2" type="ORF">DI549_20615</name>
</gene>
<proteinExistence type="predicted"/>
<name>A0A2W5QSG7_ANCNO</name>
<sequence>MHTPTTIPPLTPRPAPAAERATERRRVDRENATRLARTYDERLQVMAKDVEHILARQDSVTPDDLATLGWTSAEIVEMSPEALNIVRARATRHAH</sequence>
<feature type="compositionally biased region" description="Basic and acidic residues" evidence="1">
    <location>
        <begin position="20"/>
        <end position="31"/>
    </location>
</feature>